<dbReference type="SUPFAM" id="SSF111369">
    <property type="entry name" value="HlyD-like secretion proteins"/>
    <property type="match status" value="1"/>
</dbReference>
<proteinExistence type="inferred from homology"/>
<dbReference type="GO" id="GO:0016020">
    <property type="term" value="C:membrane"/>
    <property type="evidence" value="ECO:0007669"/>
    <property type="project" value="InterPro"/>
</dbReference>
<dbReference type="Pfam" id="PF25919">
    <property type="entry name" value="BSH_CusB"/>
    <property type="match status" value="1"/>
</dbReference>
<dbReference type="Proteomes" id="UP000275012">
    <property type="component" value="Unassembled WGS sequence"/>
</dbReference>
<evidence type="ECO:0000256" key="3">
    <source>
        <dbReference type="SAM" id="MobiDB-lite"/>
    </source>
</evidence>
<dbReference type="GO" id="GO:0060003">
    <property type="term" value="P:copper ion export"/>
    <property type="evidence" value="ECO:0007669"/>
    <property type="project" value="TreeGrafter"/>
</dbReference>
<protein>
    <submittedName>
        <fullName evidence="7">Efflux RND transporter periplasmic adaptor subunit</fullName>
    </submittedName>
</protein>
<evidence type="ECO:0000259" key="5">
    <source>
        <dbReference type="Pfam" id="PF25919"/>
    </source>
</evidence>
<dbReference type="EMBL" id="RFLY01000012">
    <property type="protein sequence ID" value="RMH90950.1"/>
    <property type="molecule type" value="Genomic_DNA"/>
</dbReference>
<dbReference type="InterPro" id="IPR051909">
    <property type="entry name" value="MFP_Cation_Efflux"/>
</dbReference>
<dbReference type="Gene3D" id="2.40.50.100">
    <property type="match status" value="1"/>
</dbReference>
<sequence>MNKKFLPYALVAALLLAALAGFGLARLGGKGDSATPVAAAPESKGDAANAGKTPEGEAEGEESGHAHEEGEKDDDEGLVELTAEQRAASGIEVVAVTSGGGGETRLSGRVEPTVGARAAVAAAVDGRVERVVVAPGMNVAVGAPIAYIVSGEGASLRAAADAAAAEAQVARMVHQRDRSLVGQGVVARQEMEASRARSLAADATARAAQARLAATGRPDGRGRIAITSPVRGVVTGVQVTPGGFVAAGNVVASVSDPRQTEIVFNAPPALASRVQPGMRIEVTGPDGAFPAVVTASAADVNEPTGMAVVRARAEEGVLPPAGSPVAGILVTGDLGGMFSVPTDAVQAVNGSTVVFVATDKGFRATPVLAGRRAGNRVEILKGLKGTERVAGTNAFLLKAELAKGEAEHGH</sequence>
<dbReference type="Gene3D" id="2.40.30.170">
    <property type="match status" value="1"/>
</dbReference>
<keyword evidence="4" id="KW-0732">Signal</keyword>
<reference evidence="7 8" key="1">
    <citation type="submission" date="2018-10" db="EMBL/GenBank/DDBJ databases">
        <title>Proposal of Lysobacter pythonis sp. nov. isolated from royal pythons (Python regius).</title>
        <authorList>
            <person name="Hans-Juergen B."/>
            <person name="Huptas C."/>
            <person name="Sandra B."/>
            <person name="Igor L."/>
            <person name="Joachim S."/>
            <person name="Siegfried S."/>
            <person name="Mareike W."/>
            <person name="Peter K."/>
        </authorList>
    </citation>
    <scope>NUCLEOTIDE SEQUENCE [LARGE SCALE GENOMIC DNA]</scope>
    <source>
        <strain evidence="7 8">4284/11</strain>
    </source>
</reference>
<comment type="caution">
    <text evidence="7">The sequence shown here is derived from an EMBL/GenBank/DDBJ whole genome shotgun (WGS) entry which is preliminary data.</text>
</comment>
<evidence type="ECO:0000256" key="2">
    <source>
        <dbReference type="ARBA" id="ARBA00022448"/>
    </source>
</evidence>
<dbReference type="RefSeq" id="WP_122101874.1">
    <property type="nucleotide sequence ID" value="NZ_RFLY01000012.1"/>
</dbReference>
<feature type="chain" id="PRO_5018270678" evidence="4">
    <location>
        <begin position="26"/>
        <end position="410"/>
    </location>
</feature>
<dbReference type="GO" id="GO:0015679">
    <property type="term" value="P:plasma membrane copper ion transport"/>
    <property type="evidence" value="ECO:0007669"/>
    <property type="project" value="TreeGrafter"/>
</dbReference>
<dbReference type="PANTHER" id="PTHR30097">
    <property type="entry name" value="CATION EFFLUX SYSTEM PROTEIN CUSB"/>
    <property type="match status" value="1"/>
</dbReference>
<feature type="domain" description="CzcB-like C-terminal circularly permuted SH3-like" evidence="6">
    <location>
        <begin position="339"/>
        <end position="398"/>
    </location>
</feature>
<dbReference type="InterPro" id="IPR058790">
    <property type="entry name" value="BSH_CusB"/>
</dbReference>
<evidence type="ECO:0000313" key="8">
    <source>
        <dbReference type="Proteomes" id="UP000275012"/>
    </source>
</evidence>
<dbReference type="NCBIfam" id="TIGR01730">
    <property type="entry name" value="RND_mfp"/>
    <property type="match status" value="1"/>
</dbReference>
<evidence type="ECO:0000256" key="1">
    <source>
        <dbReference type="ARBA" id="ARBA00009477"/>
    </source>
</evidence>
<keyword evidence="8" id="KW-1185">Reference proteome</keyword>
<dbReference type="Gene3D" id="1.10.287.470">
    <property type="entry name" value="Helix hairpin bin"/>
    <property type="match status" value="1"/>
</dbReference>
<gene>
    <name evidence="7" type="ORF">EBB59_09245</name>
</gene>
<dbReference type="AlphaFoldDB" id="A0A3M2HTF1"/>
<keyword evidence="2" id="KW-0813">Transport</keyword>
<dbReference type="Gene3D" id="2.40.420.20">
    <property type="match status" value="1"/>
</dbReference>
<feature type="domain" description="CusB-like barrel-sandwich hybrid" evidence="5">
    <location>
        <begin position="118"/>
        <end position="254"/>
    </location>
</feature>
<accession>A0A3M2HTF1</accession>
<feature type="signal peptide" evidence="4">
    <location>
        <begin position="1"/>
        <end position="25"/>
    </location>
</feature>
<dbReference type="Pfam" id="PF25975">
    <property type="entry name" value="CzcB_C"/>
    <property type="match status" value="1"/>
</dbReference>
<dbReference type="GO" id="GO:0022857">
    <property type="term" value="F:transmembrane transporter activity"/>
    <property type="evidence" value="ECO:0007669"/>
    <property type="project" value="InterPro"/>
</dbReference>
<evidence type="ECO:0000313" key="7">
    <source>
        <dbReference type="EMBL" id="RMH90950.1"/>
    </source>
</evidence>
<dbReference type="GO" id="GO:0030313">
    <property type="term" value="C:cell envelope"/>
    <property type="evidence" value="ECO:0007669"/>
    <property type="project" value="TreeGrafter"/>
</dbReference>
<dbReference type="InterPro" id="IPR058649">
    <property type="entry name" value="CzcB_C"/>
</dbReference>
<comment type="similarity">
    <text evidence="1">Belongs to the membrane fusion protein (MFP) (TC 8.A.1) family.</text>
</comment>
<evidence type="ECO:0000256" key="4">
    <source>
        <dbReference type="SAM" id="SignalP"/>
    </source>
</evidence>
<organism evidence="7 8">
    <name type="scientific">Solilutibacter pythonis</name>
    <dbReference type="NCBI Taxonomy" id="2483112"/>
    <lineage>
        <taxon>Bacteria</taxon>
        <taxon>Pseudomonadati</taxon>
        <taxon>Pseudomonadota</taxon>
        <taxon>Gammaproteobacteria</taxon>
        <taxon>Lysobacterales</taxon>
        <taxon>Lysobacteraceae</taxon>
        <taxon>Solilutibacter</taxon>
    </lineage>
</organism>
<name>A0A3M2HTF1_9GAMM</name>
<dbReference type="PANTHER" id="PTHR30097:SF4">
    <property type="entry name" value="SLR6042 PROTEIN"/>
    <property type="match status" value="1"/>
</dbReference>
<evidence type="ECO:0000259" key="6">
    <source>
        <dbReference type="Pfam" id="PF25975"/>
    </source>
</evidence>
<dbReference type="InterPro" id="IPR006143">
    <property type="entry name" value="RND_pump_MFP"/>
</dbReference>
<dbReference type="OrthoDB" id="9768185at2"/>
<feature type="region of interest" description="Disordered" evidence="3">
    <location>
        <begin position="31"/>
        <end position="74"/>
    </location>
</feature>